<evidence type="ECO:0000313" key="6">
    <source>
        <dbReference type="Proteomes" id="UP000053259"/>
    </source>
</evidence>
<evidence type="ECO:0000256" key="1">
    <source>
        <dbReference type="ARBA" id="ARBA00006484"/>
    </source>
</evidence>
<dbReference type="STRING" id="253628.A0A0D2AGP3"/>
<evidence type="ECO:0000313" key="5">
    <source>
        <dbReference type="EMBL" id="KIW06083.1"/>
    </source>
</evidence>
<dbReference type="PROSITE" id="PS00061">
    <property type="entry name" value="ADH_SHORT"/>
    <property type="match status" value="1"/>
</dbReference>
<dbReference type="GeneID" id="27311227"/>
<organism evidence="5 6">
    <name type="scientific">Verruconis gallopava</name>
    <dbReference type="NCBI Taxonomy" id="253628"/>
    <lineage>
        <taxon>Eukaryota</taxon>
        <taxon>Fungi</taxon>
        <taxon>Dikarya</taxon>
        <taxon>Ascomycota</taxon>
        <taxon>Pezizomycotina</taxon>
        <taxon>Dothideomycetes</taxon>
        <taxon>Pleosporomycetidae</taxon>
        <taxon>Venturiales</taxon>
        <taxon>Sympoventuriaceae</taxon>
        <taxon>Verruconis</taxon>
    </lineage>
</organism>
<keyword evidence="2" id="KW-0521">NADP</keyword>
<dbReference type="PANTHER" id="PTHR44229">
    <property type="entry name" value="15-HYDROXYPROSTAGLANDIN DEHYDROGENASE [NAD(+)]"/>
    <property type="match status" value="1"/>
</dbReference>
<dbReference type="PANTHER" id="PTHR44229:SF4">
    <property type="entry name" value="15-HYDROXYPROSTAGLANDIN DEHYDROGENASE [NAD(+)]"/>
    <property type="match status" value="1"/>
</dbReference>
<dbReference type="InterPro" id="IPR020904">
    <property type="entry name" value="Sc_DH/Rdtase_CS"/>
</dbReference>
<dbReference type="HOGENOM" id="CLU_010194_13_2_1"/>
<name>A0A0D2AGP3_9PEZI</name>
<evidence type="ECO:0000256" key="3">
    <source>
        <dbReference type="ARBA" id="ARBA00023002"/>
    </source>
</evidence>
<dbReference type="SUPFAM" id="SSF51735">
    <property type="entry name" value="NAD(P)-binding Rossmann-fold domains"/>
    <property type="match status" value="1"/>
</dbReference>
<dbReference type="AlphaFoldDB" id="A0A0D2AGP3"/>
<accession>A0A0D2AGP3</accession>
<dbReference type="PRINTS" id="PR00081">
    <property type="entry name" value="GDHRDH"/>
</dbReference>
<protein>
    <recommendedName>
        <fullName evidence="4">Rhodanese domain-containing protein</fullName>
    </recommendedName>
</protein>
<dbReference type="InParanoid" id="A0A0D2AGP3"/>
<feature type="domain" description="Rhodanese" evidence="4">
    <location>
        <begin position="125"/>
        <end position="157"/>
    </location>
</feature>
<dbReference type="PROSITE" id="PS50206">
    <property type="entry name" value="RHODANESE_3"/>
    <property type="match status" value="1"/>
</dbReference>
<dbReference type="Proteomes" id="UP000053259">
    <property type="component" value="Unassembled WGS sequence"/>
</dbReference>
<keyword evidence="3" id="KW-0560">Oxidoreductase</keyword>
<keyword evidence="6" id="KW-1185">Reference proteome</keyword>
<proteinExistence type="inferred from homology"/>
<evidence type="ECO:0000256" key="2">
    <source>
        <dbReference type="ARBA" id="ARBA00022857"/>
    </source>
</evidence>
<sequence length="290" mass="31557">MLLGDITLCNKIVVVTGGGSGIHLAFSKLAQAEGAKVIIADLKLSEDLKGFDNDIVFQQCDVSRWSELENLIHVSITEFGDVPDIFVAGAGVFEPDWSNFWDDQEDEQYKSVQINISHPIKLTRIAIRALRSKGKKGVVLIMGSIAGYSAHFASPLYSATKHALVGFTRSMGPLEEICGVKIVAICPGIVRTPLWTANPAFVERYGYSDALAISAEDVAKSELKLIKEGRYNGGTILEISLFGERVIPEWGIRPPGSDSAESMKGAEVPKEVIERAVKPILDILDKESNL</sequence>
<comment type="similarity">
    <text evidence="1">Belongs to the short-chain dehydrogenases/reductases (SDR) family.</text>
</comment>
<gene>
    <name evidence="5" type="ORF">PV09_03254</name>
</gene>
<dbReference type="EMBL" id="KN847536">
    <property type="protein sequence ID" value="KIW06083.1"/>
    <property type="molecule type" value="Genomic_DNA"/>
</dbReference>
<dbReference type="InterPro" id="IPR036291">
    <property type="entry name" value="NAD(P)-bd_dom_sf"/>
</dbReference>
<dbReference type="InterPro" id="IPR001763">
    <property type="entry name" value="Rhodanese-like_dom"/>
</dbReference>
<dbReference type="RefSeq" id="XP_016215952.1">
    <property type="nucleotide sequence ID" value="XM_016356429.1"/>
</dbReference>
<evidence type="ECO:0000259" key="4">
    <source>
        <dbReference type="PROSITE" id="PS50206"/>
    </source>
</evidence>
<dbReference type="GO" id="GO:0016616">
    <property type="term" value="F:oxidoreductase activity, acting on the CH-OH group of donors, NAD or NADP as acceptor"/>
    <property type="evidence" value="ECO:0007669"/>
    <property type="project" value="TreeGrafter"/>
</dbReference>
<dbReference type="GO" id="GO:0005737">
    <property type="term" value="C:cytoplasm"/>
    <property type="evidence" value="ECO:0007669"/>
    <property type="project" value="TreeGrafter"/>
</dbReference>
<dbReference type="VEuPathDB" id="FungiDB:PV09_03254"/>
<dbReference type="InterPro" id="IPR002347">
    <property type="entry name" value="SDR_fam"/>
</dbReference>
<dbReference type="OrthoDB" id="5296at2759"/>
<dbReference type="Gene3D" id="3.40.50.720">
    <property type="entry name" value="NAD(P)-binding Rossmann-like Domain"/>
    <property type="match status" value="1"/>
</dbReference>
<reference evidence="5 6" key="1">
    <citation type="submission" date="2015-01" db="EMBL/GenBank/DDBJ databases">
        <title>The Genome Sequence of Ochroconis gallopava CBS43764.</title>
        <authorList>
            <consortium name="The Broad Institute Genomics Platform"/>
            <person name="Cuomo C."/>
            <person name="de Hoog S."/>
            <person name="Gorbushina A."/>
            <person name="Stielow B."/>
            <person name="Teixiera M."/>
            <person name="Abouelleil A."/>
            <person name="Chapman S.B."/>
            <person name="Priest M."/>
            <person name="Young S.K."/>
            <person name="Wortman J."/>
            <person name="Nusbaum C."/>
            <person name="Birren B."/>
        </authorList>
    </citation>
    <scope>NUCLEOTIDE SEQUENCE [LARGE SCALE GENOMIC DNA]</scope>
    <source>
        <strain evidence="5 6">CBS 43764</strain>
    </source>
</reference>
<dbReference type="Pfam" id="PF00106">
    <property type="entry name" value="adh_short"/>
    <property type="match status" value="1"/>
</dbReference>